<gene>
    <name evidence="2" type="ORF">HK107_13635</name>
</gene>
<dbReference type="Pfam" id="PF13450">
    <property type="entry name" value="NAD_binding_8"/>
    <property type="match status" value="1"/>
</dbReference>
<dbReference type="PANTHER" id="PTHR16128:SF5">
    <property type="entry name" value="FAD_NAD(P)-BINDING OXIDOREDUCTASE FAMILY PROTEIN"/>
    <property type="match status" value="1"/>
</dbReference>
<dbReference type="AlphaFoldDB" id="A0A7Y3RNK5"/>
<accession>A0A7Y3RNK5</accession>
<name>A0A7Y3RNK5_9PROT</name>
<dbReference type="SUPFAM" id="SSF51905">
    <property type="entry name" value="FAD/NAD(P)-binding domain"/>
    <property type="match status" value="1"/>
</dbReference>
<evidence type="ECO:0000259" key="1">
    <source>
        <dbReference type="Pfam" id="PF01593"/>
    </source>
</evidence>
<dbReference type="RefSeq" id="WP_173200724.1">
    <property type="nucleotide sequence ID" value="NZ_JABFCX010000003.1"/>
</dbReference>
<dbReference type="Gene3D" id="3.90.660.10">
    <property type="match status" value="1"/>
</dbReference>
<protein>
    <submittedName>
        <fullName evidence="2">NAD(P)-binding protein</fullName>
    </submittedName>
</protein>
<dbReference type="Proteomes" id="UP000536835">
    <property type="component" value="Unassembled WGS sequence"/>
</dbReference>
<dbReference type="PANTHER" id="PTHR16128">
    <property type="entry name" value="FAD/NAD(P)-BINDING OXIDOREDUCTASE FAMILY PROTEIN"/>
    <property type="match status" value="1"/>
</dbReference>
<sequence>MPGSVVAIIGAGVAGLACGRVLSEAGFEVRIIDKGRGPGGRCSSRRTAPGRFDHGAVYFTARDEAFRGAVEGWQAAGCVAPWDGRFFKDGERHDPGEPWYVGTPGMNAFVRHEAEALSAEFGVEIGTPGEGRDGRFDLSTKGGHQVADADFVVLAVPAPQALALLPDDSGLRTGAAAASFDPCWTLLAAFNGEHDPGFDAHMKSEGPADMLVWQAGRPGREPGSRFVLHGSPSFSRENLEADPDDVSDLLLKELHTMVPGLPRLAELTMVHRWRYARVAEAAPGDFGLDLDDGFATCGDWHIAPRIEAAWLSGHRLGRKLAREL</sequence>
<reference evidence="2 3" key="1">
    <citation type="submission" date="2020-05" db="EMBL/GenBank/DDBJ databases">
        <title>Parvularcula mediterraneae sp. nov., isolated from polypropylene straw from shallow seawater of the seashore of Laganas in Zakynthos island, Greece.</title>
        <authorList>
            <person name="Szabo I."/>
            <person name="Al-Omari J."/>
            <person name="Rado J."/>
            <person name="Szerdahelyi G.S."/>
        </authorList>
    </citation>
    <scope>NUCLEOTIDE SEQUENCE [LARGE SCALE GENOMIC DNA]</scope>
    <source>
        <strain evidence="2 3">ZS-1/3</strain>
    </source>
</reference>
<comment type="caution">
    <text evidence="2">The sequence shown here is derived from an EMBL/GenBank/DDBJ whole genome shotgun (WGS) entry which is preliminary data.</text>
</comment>
<dbReference type="GO" id="GO:0016491">
    <property type="term" value="F:oxidoreductase activity"/>
    <property type="evidence" value="ECO:0007669"/>
    <property type="project" value="InterPro"/>
</dbReference>
<dbReference type="InterPro" id="IPR036188">
    <property type="entry name" value="FAD/NAD-bd_sf"/>
</dbReference>
<organism evidence="2 3">
    <name type="scientific">Parvularcula mediterranea</name>
    <dbReference type="NCBI Taxonomy" id="2732508"/>
    <lineage>
        <taxon>Bacteria</taxon>
        <taxon>Pseudomonadati</taxon>
        <taxon>Pseudomonadota</taxon>
        <taxon>Alphaproteobacteria</taxon>
        <taxon>Parvularculales</taxon>
        <taxon>Parvularculaceae</taxon>
        <taxon>Parvularcula</taxon>
    </lineage>
</organism>
<proteinExistence type="predicted"/>
<dbReference type="Gene3D" id="3.50.50.60">
    <property type="entry name" value="FAD/NAD(P)-binding domain"/>
    <property type="match status" value="1"/>
</dbReference>
<dbReference type="InterPro" id="IPR002937">
    <property type="entry name" value="Amino_oxidase"/>
</dbReference>
<feature type="domain" description="Amine oxidase" evidence="1">
    <location>
        <begin position="93"/>
        <end position="279"/>
    </location>
</feature>
<evidence type="ECO:0000313" key="3">
    <source>
        <dbReference type="Proteomes" id="UP000536835"/>
    </source>
</evidence>
<dbReference type="Pfam" id="PF01593">
    <property type="entry name" value="Amino_oxidase"/>
    <property type="match status" value="1"/>
</dbReference>
<evidence type="ECO:0000313" key="2">
    <source>
        <dbReference type="EMBL" id="NNU17368.1"/>
    </source>
</evidence>
<dbReference type="EMBL" id="JABFCX010000003">
    <property type="protein sequence ID" value="NNU17368.1"/>
    <property type="molecule type" value="Genomic_DNA"/>
</dbReference>
<keyword evidence="3" id="KW-1185">Reference proteome</keyword>